<evidence type="ECO:0000256" key="4">
    <source>
        <dbReference type="ARBA" id="ARBA00022895"/>
    </source>
</evidence>
<dbReference type="AlphaFoldDB" id="A0A5N7CJK6"/>
<keyword evidence="3" id="KW-0158">Chromosome</keyword>
<feature type="compositionally biased region" description="Polar residues" evidence="6">
    <location>
        <begin position="1028"/>
        <end position="1037"/>
    </location>
</feature>
<feature type="compositionally biased region" description="Acidic residues" evidence="6">
    <location>
        <begin position="712"/>
        <end position="721"/>
    </location>
</feature>
<feature type="compositionally biased region" description="Polar residues" evidence="6">
    <location>
        <begin position="756"/>
        <end position="765"/>
    </location>
</feature>
<feature type="compositionally biased region" description="Polar residues" evidence="6">
    <location>
        <begin position="1159"/>
        <end position="1171"/>
    </location>
</feature>
<dbReference type="EMBL" id="ML735226">
    <property type="protein sequence ID" value="KAE8393997.1"/>
    <property type="molecule type" value="Genomic_DNA"/>
</dbReference>
<accession>A0A5N7CJK6</accession>
<feature type="region of interest" description="Disordered" evidence="6">
    <location>
        <begin position="750"/>
        <end position="780"/>
    </location>
</feature>
<evidence type="ECO:0000313" key="8">
    <source>
        <dbReference type="EMBL" id="KAE8393997.1"/>
    </source>
</evidence>
<gene>
    <name evidence="8" type="ORF">BDV23DRAFT_191002</name>
</gene>
<dbReference type="GO" id="GO:0007004">
    <property type="term" value="P:telomere maintenance via telomerase"/>
    <property type="evidence" value="ECO:0007669"/>
    <property type="project" value="InterPro"/>
</dbReference>
<feature type="compositionally biased region" description="Polar residues" evidence="6">
    <location>
        <begin position="446"/>
        <end position="455"/>
    </location>
</feature>
<feature type="compositionally biased region" description="Polar residues" evidence="6">
    <location>
        <begin position="1011"/>
        <end position="1021"/>
    </location>
</feature>
<feature type="region of interest" description="Disordered" evidence="6">
    <location>
        <begin position="1065"/>
        <end position="1098"/>
    </location>
</feature>
<evidence type="ECO:0000259" key="7">
    <source>
        <dbReference type="Pfam" id="PF10341"/>
    </source>
</evidence>
<feature type="compositionally biased region" description="Basic and acidic residues" evidence="6">
    <location>
        <begin position="766"/>
        <end position="779"/>
    </location>
</feature>
<feature type="domain" description="Shelterin complex subunit TPP1/Est3" evidence="7">
    <location>
        <begin position="5"/>
        <end position="131"/>
    </location>
</feature>
<feature type="region of interest" description="Disordered" evidence="6">
    <location>
        <begin position="1218"/>
        <end position="1237"/>
    </location>
</feature>
<evidence type="ECO:0000256" key="2">
    <source>
        <dbReference type="ARBA" id="ARBA00004574"/>
    </source>
</evidence>
<feature type="region of interest" description="Disordered" evidence="6">
    <location>
        <begin position="309"/>
        <end position="361"/>
    </location>
</feature>
<dbReference type="Gene3D" id="2.40.50.960">
    <property type="match status" value="1"/>
</dbReference>
<feature type="region of interest" description="Disordered" evidence="6">
    <location>
        <begin position="1009"/>
        <end position="1050"/>
    </location>
</feature>
<keyword evidence="4" id="KW-0779">Telomere</keyword>
<feature type="region of interest" description="Disordered" evidence="6">
    <location>
        <begin position="672"/>
        <end position="735"/>
    </location>
</feature>
<name>A0A5N7CJK6_PETAA</name>
<dbReference type="GO" id="GO:0000781">
    <property type="term" value="C:chromosome, telomeric region"/>
    <property type="evidence" value="ECO:0007669"/>
    <property type="project" value="UniProtKB-SubCell"/>
</dbReference>
<dbReference type="GO" id="GO:0042162">
    <property type="term" value="F:telomeric DNA binding"/>
    <property type="evidence" value="ECO:0007669"/>
    <property type="project" value="InterPro"/>
</dbReference>
<dbReference type="InterPro" id="IPR019437">
    <property type="entry name" value="TPP1/Est3"/>
</dbReference>
<evidence type="ECO:0000256" key="6">
    <source>
        <dbReference type="SAM" id="MobiDB-lite"/>
    </source>
</evidence>
<dbReference type="GO" id="GO:0005697">
    <property type="term" value="C:telomerase holoenzyme complex"/>
    <property type="evidence" value="ECO:0007669"/>
    <property type="project" value="InterPro"/>
</dbReference>
<comment type="subcellular location">
    <subcellularLocation>
        <location evidence="2">Chromosome</location>
        <location evidence="2">Telomere</location>
    </subcellularLocation>
    <subcellularLocation>
        <location evidence="1">Nucleus</location>
    </subcellularLocation>
</comment>
<dbReference type="OrthoDB" id="3538943at2759"/>
<evidence type="ECO:0000256" key="1">
    <source>
        <dbReference type="ARBA" id="ARBA00004123"/>
    </source>
</evidence>
<feature type="compositionally biased region" description="Low complexity" evidence="6">
    <location>
        <begin position="674"/>
        <end position="686"/>
    </location>
</feature>
<feature type="compositionally biased region" description="Basic and acidic residues" evidence="6">
    <location>
        <begin position="697"/>
        <end position="711"/>
    </location>
</feature>
<dbReference type="Pfam" id="PF10341">
    <property type="entry name" value="TPP1"/>
    <property type="match status" value="1"/>
</dbReference>
<organism evidence="8">
    <name type="scientific">Petromyces alliaceus</name>
    <name type="common">Aspergillus alliaceus</name>
    <dbReference type="NCBI Taxonomy" id="209559"/>
    <lineage>
        <taxon>Eukaryota</taxon>
        <taxon>Fungi</taxon>
        <taxon>Dikarya</taxon>
        <taxon>Ascomycota</taxon>
        <taxon>Pezizomycotina</taxon>
        <taxon>Eurotiomycetes</taxon>
        <taxon>Eurotiomycetidae</taxon>
        <taxon>Eurotiales</taxon>
        <taxon>Aspergillaceae</taxon>
        <taxon>Aspergillus</taxon>
        <taxon>Aspergillus subgen. Circumdati</taxon>
    </lineage>
</organism>
<keyword evidence="5" id="KW-0539">Nucleus</keyword>
<feature type="compositionally biased region" description="Basic and acidic residues" evidence="6">
    <location>
        <begin position="520"/>
        <end position="529"/>
    </location>
</feature>
<feature type="compositionally biased region" description="Basic and acidic residues" evidence="6">
    <location>
        <begin position="488"/>
        <end position="500"/>
    </location>
</feature>
<proteinExistence type="predicted"/>
<protein>
    <recommendedName>
        <fullName evidence="7">Shelterin complex subunit TPP1/Est3 domain-containing protein</fullName>
    </recommendedName>
</protein>
<sequence>MTSMSAWVAPLVERTLSLYIKGQVEGLQLEDDGSNLRFASRSPQYTIVVDWRESEGRNVATLTDFNTQIEAVLAKESLEELQKESPGRSLNRNATLNHYIQLLDYEIVLEYAMSAPKIHLYVKNFTIARNKGKYKGAPQGKLIKKNARIRGLIGKAFDFIKSQATRHTASTPESYCFDGSLKTQTNEGSGKHASQQFLQSQAQTSFKSITGLSSMVPPSPSKRGSVSSNALLGYLGSHNKAADSGLLVNKEHKTAAMSLSHGFSGITEVRGSNGHAAKSTSEIPVVEGTLLSTSGSPLEPILAAQHNSPTALEGPYDADHKASAQEAGIRTTKGRDLKPENLTTGHTVGEKHTSPPQTFPKKLVLGTERSSNGSGLSHTDPWHDMTRIRTRDVRIPKNQVALLEQHTRQWVPPDNPSSIRGYVPPGLLAQWNRIALQKSRLDQQRVSKSLVSEQAESPEPLPEISTPTPQTDVESDEEPVTSQWSESSPERVSRPLRELPVDSSPVTRGPAKKGKGLHVTRSDIAREDQQQGDDGTVLVSKIQQGDQAMSGAREDFDVSIADMPSENDRLANKQQIFEPDHNDTRASELGCQAHSDAESEDSIMDTSVPCPLGGSQLSNFTNQSEQGLISSGSSLPTIRGHVQVLETPIANLNHLRSTSLGQNKAVLEAKHPEQLSSQVAKSSSQSRIFNTYASNDGDTKDTKTTDISRTNDDEESNDNEILETQPSNGDWLVQDATPNSHTALVFDSSAPKAHDSNASIPMSTLESHDSKPFPSHDEVLSSMGFEGNEPDIELSQGVARGTPVEQSQISPLKRAASDIGLEEPPSSKRYKFMRSVNTNMSTIGVRRSAPVVVSRREDYIRYSAEHLEAQRVYEKFRNDYPSYSGDFLHFKKLCAMLQTLRDKGSLQRSFLWDSFVIMHLEDYPHYLEQCLSSETKSLVYEDYFTLHFSKPTHKKRSLTAEGIKVVAAQNVLTSRSDASVSPFRRQNATETSFTASLVDKFSNFHAHSLGPATQQSAQSDTNVDRMSFTMSSPTPHTKTLLRTPADVHNPQVGEHDIEAKKQLPEAAAEQLAAEEQQVETERQHSDTEEQVSETEEQLHMEMTTQLSTLRDLANDKESVIVESETNSEEYELMNETHEIASIELGDEEPSTAPDAPLSDNETGAPSEAESPNENWFLSLRHLFPTVPNWCDGPNTPFKRWAQADQNVFVERKSRRNWARVPIDDKGVPQRPYDSNPE</sequence>
<feature type="compositionally biased region" description="Low complexity" evidence="6">
    <location>
        <begin position="1065"/>
        <end position="1075"/>
    </location>
</feature>
<dbReference type="Proteomes" id="UP000326877">
    <property type="component" value="Unassembled WGS sequence"/>
</dbReference>
<feature type="region of interest" description="Disordered" evidence="6">
    <location>
        <begin position="446"/>
        <end position="535"/>
    </location>
</feature>
<evidence type="ECO:0000256" key="3">
    <source>
        <dbReference type="ARBA" id="ARBA00022454"/>
    </source>
</evidence>
<evidence type="ECO:0000256" key="5">
    <source>
        <dbReference type="ARBA" id="ARBA00023242"/>
    </source>
</evidence>
<reference evidence="8" key="1">
    <citation type="submission" date="2019-04" db="EMBL/GenBank/DDBJ databases">
        <title>Friends and foes A comparative genomics studyof 23 Aspergillus species from section Flavi.</title>
        <authorList>
            <consortium name="DOE Joint Genome Institute"/>
            <person name="Kjaerbolling I."/>
            <person name="Vesth T."/>
            <person name="Frisvad J.C."/>
            <person name="Nybo J.L."/>
            <person name="Theobald S."/>
            <person name="Kildgaard S."/>
            <person name="Isbrandt T."/>
            <person name="Kuo A."/>
            <person name="Sato A."/>
            <person name="Lyhne E.K."/>
            <person name="Kogle M.E."/>
            <person name="Wiebenga A."/>
            <person name="Kun R.S."/>
            <person name="Lubbers R.J."/>
            <person name="Makela M.R."/>
            <person name="Barry K."/>
            <person name="Chovatia M."/>
            <person name="Clum A."/>
            <person name="Daum C."/>
            <person name="Haridas S."/>
            <person name="He G."/>
            <person name="LaButti K."/>
            <person name="Lipzen A."/>
            <person name="Mondo S."/>
            <person name="Riley R."/>
            <person name="Salamov A."/>
            <person name="Simmons B.A."/>
            <person name="Magnuson J.K."/>
            <person name="Henrissat B."/>
            <person name="Mortensen U.H."/>
            <person name="Larsen T.O."/>
            <person name="Devries R.P."/>
            <person name="Grigoriev I.V."/>
            <person name="Machida M."/>
            <person name="Baker S.E."/>
            <person name="Andersen M.R."/>
        </authorList>
    </citation>
    <scope>NUCLEOTIDE SEQUENCE [LARGE SCALE GENOMIC DNA]</scope>
    <source>
        <strain evidence="8">IBT 14317</strain>
    </source>
</reference>
<feature type="region of interest" description="Disordered" evidence="6">
    <location>
        <begin position="1146"/>
        <end position="1171"/>
    </location>
</feature>